<feature type="transmembrane region" description="Helical" evidence="5">
    <location>
        <begin position="210"/>
        <end position="233"/>
    </location>
</feature>
<feature type="transmembrane region" description="Helical" evidence="5">
    <location>
        <begin position="39"/>
        <end position="60"/>
    </location>
</feature>
<feature type="transmembrane region" description="Helical" evidence="5">
    <location>
        <begin position="7"/>
        <end position="27"/>
    </location>
</feature>
<sequence length="402" mass="43402">MEKRKIVGLILFSLVTGLLVGGLEVIFGKILIQVTEWRLSYFSYLILFLPIAGLIIEFIYRRYGGISDQGMGLIFDVGHGDQENIPLRLIPIVMFSTWITHLFGGSAGREGVAVQIGGTLSHRMSQGKLAKYLPTENMPKIALITGMAAGFSGLFQTPIAAVFFALEVLVAGRFEIKALLPASIASVTAFFISSYLGLEKFIFPINQSISLDFSLVVKFVALGLIFGIVGRLFSYTLSKGKKLAKDLLVNPYYRIFIGGIVIALLILLLHGGRYAGLGTNLIVEGLNGEGIHSYDFILKLVLTVLTLSVGFQGGEVTPLFSIGCSLGIVLAPMFGLPIELVGAAGYIAVFGSGTNTLLAPILIGGEVFGFQFIPVFFITMSVAYCCNGNHSIYNKQKMLGEK</sequence>
<evidence type="ECO:0000313" key="7">
    <source>
        <dbReference type="Proteomes" id="UP000195918"/>
    </source>
</evidence>
<dbReference type="AlphaFoldDB" id="A0A1X6WLB0"/>
<dbReference type="PRINTS" id="PR00762">
    <property type="entry name" value="CLCHANNEL"/>
</dbReference>
<protein>
    <submittedName>
        <fullName evidence="6">Chloride channel protein</fullName>
    </submittedName>
</protein>
<dbReference type="InterPro" id="IPR001807">
    <property type="entry name" value="ClC"/>
</dbReference>
<dbReference type="EMBL" id="FWFD01000007">
    <property type="protein sequence ID" value="SLM85039.1"/>
    <property type="molecule type" value="Genomic_DNA"/>
</dbReference>
<evidence type="ECO:0000256" key="2">
    <source>
        <dbReference type="ARBA" id="ARBA00022692"/>
    </source>
</evidence>
<dbReference type="Proteomes" id="UP000195918">
    <property type="component" value="Unassembled WGS sequence"/>
</dbReference>
<dbReference type="Pfam" id="PF00654">
    <property type="entry name" value="Voltage_CLC"/>
    <property type="match status" value="1"/>
</dbReference>
<evidence type="ECO:0000256" key="3">
    <source>
        <dbReference type="ARBA" id="ARBA00022989"/>
    </source>
</evidence>
<dbReference type="Gene3D" id="1.10.3080.10">
    <property type="entry name" value="Clc chloride channel"/>
    <property type="match status" value="1"/>
</dbReference>
<feature type="transmembrane region" description="Helical" evidence="5">
    <location>
        <begin position="141"/>
        <end position="166"/>
    </location>
</feature>
<dbReference type="PANTHER" id="PTHR43427:SF12">
    <property type="entry name" value="CHLORIDE TRANSPORTER"/>
    <property type="match status" value="1"/>
</dbReference>
<keyword evidence="7" id="KW-1185">Reference proteome</keyword>
<dbReference type="SUPFAM" id="SSF81340">
    <property type="entry name" value="Clc chloride channel"/>
    <property type="match status" value="1"/>
</dbReference>
<reference evidence="7" key="1">
    <citation type="submission" date="2017-02" db="EMBL/GenBank/DDBJ databases">
        <authorList>
            <person name="Dridi B."/>
        </authorList>
    </citation>
    <scope>NUCLEOTIDE SEQUENCE [LARGE SCALE GENOMIC DNA]</scope>
    <source>
        <strain evidence="7">bH819</strain>
    </source>
</reference>
<dbReference type="InterPro" id="IPR014743">
    <property type="entry name" value="Cl-channel_core"/>
</dbReference>
<keyword evidence="2 5" id="KW-0812">Transmembrane</keyword>
<feature type="transmembrane region" description="Helical" evidence="5">
    <location>
        <begin position="369"/>
        <end position="387"/>
    </location>
</feature>
<feature type="transmembrane region" description="Helical" evidence="5">
    <location>
        <begin position="253"/>
        <end position="275"/>
    </location>
</feature>
<comment type="subcellular location">
    <subcellularLocation>
        <location evidence="1">Membrane</location>
        <topology evidence="1">Multi-pass membrane protein</topology>
    </subcellularLocation>
</comment>
<feature type="transmembrane region" description="Helical" evidence="5">
    <location>
        <begin position="178"/>
        <end position="198"/>
    </location>
</feature>
<evidence type="ECO:0000256" key="5">
    <source>
        <dbReference type="SAM" id="Phobius"/>
    </source>
</evidence>
<keyword evidence="4 5" id="KW-0472">Membrane</keyword>
<dbReference type="GO" id="GO:0016020">
    <property type="term" value="C:membrane"/>
    <property type="evidence" value="ECO:0007669"/>
    <property type="project" value="UniProtKB-SubCell"/>
</dbReference>
<organism evidence="6 7">
    <name type="scientific">Vagococcus fluvialis bH819</name>
    <dbReference type="NCBI Taxonomy" id="1255619"/>
    <lineage>
        <taxon>Bacteria</taxon>
        <taxon>Bacillati</taxon>
        <taxon>Bacillota</taxon>
        <taxon>Bacilli</taxon>
        <taxon>Lactobacillales</taxon>
        <taxon>Enterococcaceae</taxon>
        <taxon>Vagococcus</taxon>
    </lineage>
</organism>
<dbReference type="GO" id="GO:0015108">
    <property type="term" value="F:chloride transmembrane transporter activity"/>
    <property type="evidence" value="ECO:0007669"/>
    <property type="project" value="InterPro"/>
</dbReference>
<accession>A0A1X6WLB0</accession>
<evidence type="ECO:0000256" key="1">
    <source>
        <dbReference type="ARBA" id="ARBA00004141"/>
    </source>
</evidence>
<feature type="transmembrane region" description="Helical" evidence="5">
    <location>
        <begin position="296"/>
        <end position="313"/>
    </location>
</feature>
<dbReference type="InterPro" id="IPR050368">
    <property type="entry name" value="ClC-type_chloride_channel"/>
</dbReference>
<dbReference type="OrthoDB" id="9767361at2"/>
<dbReference type="RefSeq" id="WP_086950679.1">
    <property type="nucleotide sequence ID" value="NZ_FWFD01000007.1"/>
</dbReference>
<evidence type="ECO:0000313" key="6">
    <source>
        <dbReference type="EMBL" id="SLM85039.1"/>
    </source>
</evidence>
<keyword evidence="3 5" id="KW-1133">Transmembrane helix</keyword>
<name>A0A1X6WLB0_9ENTE</name>
<gene>
    <name evidence="6" type="ORF">FM121_03010</name>
</gene>
<proteinExistence type="predicted"/>
<dbReference type="PANTHER" id="PTHR43427">
    <property type="entry name" value="CHLORIDE CHANNEL PROTEIN CLC-E"/>
    <property type="match status" value="1"/>
</dbReference>
<evidence type="ECO:0000256" key="4">
    <source>
        <dbReference type="ARBA" id="ARBA00023136"/>
    </source>
</evidence>